<reference evidence="3" key="1">
    <citation type="submission" date="2017-08" db="EMBL/GenBank/DDBJ databases">
        <authorList>
            <person name="Imhoff J.F."/>
            <person name="Rahn T."/>
            <person name="Kuenzel S."/>
            <person name="Neulinger S.C."/>
        </authorList>
    </citation>
    <scope>NUCLEOTIDE SEQUENCE</scope>
    <source>
        <strain evidence="3">DSM 11080</strain>
    </source>
</reference>
<feature type="compositionally biased region" description="Basic residues" evidence="1">
    <location>
        <begin position="1"/>
        <end position="10"/>
    </location>
</feature>
<dbReference type="InterPro" id="IPR018640">
    <property type="entry name" value="DUF2063"/>
</dbReference>
<keyword evidence="4" id="KW-1185">Reference proteome</keyword>
<evidence type="ECO:0000313" key="3">
    <source>
        <dbReference type="EMBL" id="MBK1705518.1"/>
    </source>
</evidence>
<name>A0AAJ0U570_9GAMM</name>
<evidence type="ECO:0000259" key="2">
    <source>
        <dbReference type="Pfam" id="PF09836"/>
    </source>
</evidence>
<comment type="caution">
    <text evidence="3">The sequence shown here is derived from an EMBL/GenBank/DDBJ whole genome shotgun (WGS) entry which is preliminary data.</text>
</comment>
<reference evidence="3" key="2">
    <citation type="journal article" date="2020" name="Microorganisms">
        <title>Osmotic Adaptation and Compatible Solute Biosynthesis of Phototrophic Bacteria as Revealed from Genome Analyses.</title>
        <authorList>
            <person name="Imhoff J.F."/>
            <person name="Rahn T."/>
            <person name="Kunzel S."/>
            <person name="Keller A."/>
            <person name="Neulinger S.C."/>
        </authorList>
    </citation>
    <scope>NUCLEOTIDE SEQUENCE</scope>
    <source>
        <strain evidence="3">DSM 11080</strain>
    </source>
</reference>
<gene>
    <name evidence="3" type="ORF">CKO40_13385</name>
</gene>
<proteinExistence type="predicted"/>
<evidence type="ECO:0000313" key="4">
    <source>
        <dbReference type="Proteomes" id="UP001296776"/>
    </source>
</evidence>
<dbReference type="RefSeq" id="WP_200346735.1">
    <property type="nucleotide sequence ID" value="NZ_NRSJ01000023.1"/>
</dbReference>
<dbReference type="Gene3D" id="1.10.150.690">
    <property type="entry name" value="DUF2063"/>
    <property type="match status" value="1"/>
</dbReference>
<dbReference type="Pfam" id="PF09836">
    <property type="entry name" value="DUF2063"/>
    <property type="match status" value="1"/>
</dbReference>
<dbReference type="EMBL" id="NRSJ01000023">
    <property type="protein sequence ID" value="MBK1705518.1"/>
    <property type="molecule type" value="Genomic_DNA"/>
</dbReference>
<dbReference type="Proteomes" id="UP001296776">
    <property type="component" value="Unassembled WGS sequence"/>
</dbReference>
<dbReference type="AlphaFoldDB" id="A0AAJ0U570"/>
<feature type="compositionally biased region" description="Low complexity" evidence="1">
    <location>
        <begin position="11"/>
        <end position="21"/>
    </location>
</feature>
<sequence length="296" mass="32177">MLSQRQRQRQRQSQSQSQSQRPSLAEIQRRLAAAIDDPAAAEHLAPWLAASAPGPQQASPSALERVAIYRDSSRRARERTLEAIYPVCRQILGPRCFARLAADYIDAFASRQGNLNRYGAAFAYHLAAVQSHQPALATLAYLPDLARLEWHWHAIYYAADAPPLDAAALAQLARPEQAARVRLRLSSALRRLASAYPIAAIWLRHREGAGIVHIAAGDGDRLVIHRRDGRPQVTPVTPAVFKLLAALGRPSTQAATLRSTWSPTLGELAAAGYDLTPLPDCIAAGWISGCTLGEPG</sequence>
<feature type="domain" description="Putative DNA-binding" evidence="2">
    <location>
        <begin position="26"/>
        <end position="126"/>
    </location>
</feature>
<protein>
    <recommendedName>
        <fullName evidence="2">Putative DNA-binding domain-containing protein</fullName>
    </recommendedName>
</protein>
<evidence type="ECO:0000256" key="1">
    <source>
        <dbReference type="SAM" id="MobiDB-lite"/>
    </source>
</evidence>
<organism evidence="3 4">
    <name type="scientific">Halochromatium glycolicum</name>
    <dbReference type="NCBI Taxonomy" id="85075"/>
    <lineage>
        <taxon>Bacteria</taxon>
        <taxon>Pseudomonadati</taxon>
        <taxon>Pseudomonadota</taxon>
        <taxon>Gammaproteobacteria</taxon>
        <taxon>Chromatiales</taxon>
        <taxon>Chromatiaceae</taxon>
        <taxon>Halochromatium</taxon>
    </lineage>
</organism>
<accession>A0AAJ0U570</accession>
<feature type="region of interest" description="Disordered" evidence="1">
    <location>
        <begin position="1"/>
        <end position="28"/>
    </location>
</feature>
<dbReference type="InterPro" id="IPR044922">
    <property type="entry name" value="DUF2063_N_sf"/>
</dbReference>